<keyword evidence="1" id="KW-0732">Signal</keyword>
<evidence type="ECO:0000313" key="2">
    <source>
        <dbReference type="EMBL" id="BBO23043.1"/>
    </source>
</evidence>
<evidence type="ECO:0000313" key="3">
    <source>
        <dbReference type="Proteomes" id="UP000662873"/>
    </source>
</evidence>
<name>A0A809R641_9BACT</name>
<evidence type="ECO:0000256" key="1">
    <source>
        <dbReference type="SAM" id="SignalP"/>
    </source>
</evidence>
<proteinExistence type="predicted"/>
<feature type="chain" id="PRO_5035160518" description="HEAT repeat domain-containing protein" evidence="1">
    <location>
        <begin position="18"/>
        <end position="411"/>
    </location>
</feature>
<dbReference type="KEGG" id="npy:NPRO_06380"/>
<accession>A0A809R641</accession>
<organism evidence="2 3">
    <name type="scientific">Candidatus Nitrosymbiomonas proteolyticus</name>
    <dbReference type="NCBI Taxonomy" id="2608984"/>
    <lineage>
        <taxon>Bacteria</taxon>
        <taxon>Bacillati</taxon>
        <taxon>Armatimonadota</taxon>
        <taxon>Armatimonadota incertae sedis</taxon>
        <taxon>Candidatus Nitrosymbiomonas</taxon>
    </lineage>
</organism>
<dbReference type="EMBL" id="AP021858">
    <property type="protein sequence ID" value="BBO23043.1"/>
    <property type="molecule type" value="Genomic_DNA"/>
</dbReference>
<protein>
    <recommendedName>
        <fullName evidence="4">HEAT repeat domain-containing protein</fullName>
    </recommendedName>
</protein>
<reference evidence="2" key="1">
    <citation type="journal article" name="DNA Res.">
        <title>The physiological potential of anammox bacteria as revealed by their core genome structure.</title>
        <authorList>
            <person name="Okubo T."/>
            <person name="Toyoda A."/>
            <person name="Fukuhara K."/>
            <person name="Uchiyama I."/>
            <person name="Harigaya Y."/>
            <person name="Kuroiwa M."/>
            <person name="Suzuki T."/>
            <person name="Murakami Y."/>
            <person name="Suwa Y."/>
            <person name="Takami H."/>
        </authorList>
    </citation>
    <scope>NUCLEOTIDE SEQUENCE</scope>
    <source>
        <strain evidence="2">317325-2</strain>
    </source>
</reference>
<gene>
    <name evidence="2" type="ORF">NPRO_06380</name>
</gene>
<dbReference type="AlphaFoldDB" id="A0A809R641"/>
<sequence>MTALTLTLLLASQISLMADYPWQQEDYRPADVELLNTLAIVSPIRYHERELRTATDLAGNEWTAPVVVEEVRVLDSNRKLDEVIRIVHPFGSIDHTMPGAEKAMYRFQPGKKYLLWLYLEAGGKLVLPGIATKNADGKPYLRYFNVLERKHSNEVMGLAAFATKQSKLDLSGESAIDRLMVNVALGGHGATGPELWRLLSFLSNARYGSFQYPIQGTNEKRTAEIRDDAPVIPILFDGGAKANPSDAARIYSLLGKWGVPGSTEKLLSVLPAASQDPTLGANEADCFHRGFVFDPLAVVTLKETPLERAEKWDALLRMALDGKSRSVLELILNNVSGTLDLELQKRVLQLALVQTDEFFAIRLFGFLRRSANDPELEPRRERVDGKWQWVNRQQLIDFWKERLGLPPLAAA</sequence>
<feature type="signal peptide" evidence="1">
    <location>
        <begin position="1"/>
        <end position="17"/>
    </location>
</feature>
<evidence type="ECO:0008006" key="4">
    <source>
        <dbReference type="Google" id="ProtNLM"/>
    </source>
</evidence>
<dbReference type="Proteomes" id="UP000662873">
    <property type="component" value="Chromosome"/>
</dbReference>